<keyword evidence="1 3" id="KW-0732">Signal</keyword>
<protein>
    <submittedName>
        <fullName evidence="4">Uncharacterized protein</fullName>
    </submittedName>
</protein>
<name>A0A0A9WSC6_LYGHE</name>
<accession>A0A0A9WSC6</accession>
<dbReference type="EMBL" id="GBHO01035859">
    <property type="protein sequence ID" value="JAG07745.1"/>
    <property type="molecule type" value="Transcribed_RNA"/>
</dbReference>
<evidence type="ECO:0000256" key="2">
    <source>
        <dbReference type="ARBA" id="ARBA00023180"/>
    </source>
</evidence>
<feature type="non-terminal residue" evidence="4">
    <location>
        <position position="154"/>
    </location>
</feature>
<dbReference type="GO" id="GO:0032222">
    <property type="term" value="P:regulation of synaptic transmission, cholinergic"/>
    <property type="evidence" value="ECO:0007669"/>
    <property type="project" value="InterPro"/>
</dbReference>
<evidence type="ECO:0000256" key="1">
    <source>
        <dbReference type="ARBA" id="ARBA00022729"/>
    </source>
</evidence>
<dbReference type="EMBL" id="GBRD01003808">
    <property type="protein sequence ID" value="JAG62013.1"/>
    <property type="molecule type" value="Transcribed_RNA"/>
</dbReference>
<reference evidence="4" key="2">
    <citation type="submission" date="2014-07" db="EMBL/GenBank/DDBJ databases">
        <authorList>
            <person name="Hull J."/>
        </authorList>
    </citation>
    <scope>NUCLEOTIDE SEQUENCE</scope>
</reference>
<feature type="signal peptide" evidence="3">
    <location>
        <begin position="1"/>
        <end position="21"/>
    </location>
</feature>
<dbReference type="GO" id="GO:0030431">
    <property type="term" value="P:sleep"/>
    <property type="evidence" value="ECO:0007669"/>
    <property type="project" value="InterPro"/>
</dbReference>
<organism evidence="4">
    <name type="scientific">Lygus hesperus</name>
    <name type="common">Western plant bug</name>
    <dbReference type="NCBI Taxonomy" id="30085"/>
    <lineage>
        <taxon>Eukaryota</taxon>
        <taxon>Metazoa</taxon>
        <taxon>Ecdysozoa</taxon>
        <taxon>Arthropoda</taxon>
        <taxon>Hexapoda</taxon>
        <taxon>Insecta</taxon>
        <taxon>Pterygota</taxon>
        <taxon>Neoptera</taxon>
        <taxon>Paraneoptera</taxon>
        <taxon>Hemiptera</taxon>
        <taxon>Heteroptera</taxon>
        <taxon>Panheteroptera</taxon>
        <taxon>Cimicomorpha</taxon>
        <taxon>Miridae</taxon>
        <taxon>Mirini</taxon>
        <taxon>Lygus</taxon>
    </lineage>
</organism>
<dbReference type="AlphaFoldDB" id="A0A0A9WSC6"/>
<evidence type="ECO:0000256" key="3">
    <source>
        <dbReference type="SAM" id="SignalP"/>
    </source>
</evidence>
<evidence type="ECO:0000313" key="5">
    <source>
        <dbReference type="EMBL" id="JAG62013.1"/>
    </source>
</evidence>
<gene>
    <name evidence="4" type="ORF">CM83_4910</name>
</gene>
<dbReference type="Pfam" id="PF17064">
    <property type="entry name" value="QVR"/>
    <property type="match status" value="1"/>
</dbReference>
<feature type="chain" id="PRO_5015033726" evidence="3">
    <location>
        <begin position="22"/>
        <end position="154"/>
    </location>
</feature>
<keyword evidence="2" id="KW-0325">Glycoprotein</keyword>
<proteinExistence type="predicted"/>
<reference evidence="5" key="3">
    <citation type="submission" date="2014-09" db="EMBL/GenBank/DDBJ databases">
        <authorList>
            <person name="Magalhaes I.L.F."/>
            <person name="Oliveira U."/>
            <person name="Santos F.R."/>
            <person name="Vidigal T.H.D.A."/>
            <person name="Brescovit A.D."/>
            <person name="Santos A.J."/>
        </authorList>
    </citation>
    <scope>NUCLEOTIDE SEQUENCE</scope>
</reference>
<evidence type="ECO:0000313" key="4">
    <source>
        <dbReference type="EMBL" id="JAG07745.1"/>
    </source>
</evidence>
<dbReference type="InterPro" id="IPR031424">
    <property type="entry name" value="QVR-like"/>
</dbReference>
<reference evidence="4" key="1">
    <citation type="journal article" date="2014" name="PLoS ONE">
        <title>Transcriptome-Based Identification of ABC Transporters in the Western Tarnished Plant Bug Lygus hesperus.</title>
        <authorList>
            <person name="Hull J.J."/>
            <person name="Chaney K."/>
            <person name="Geib S.M."/>
            <person name="Fabrick J.A."/>
            <person name="Brent C.S."/>
            <person name="Walsh D."/>
            <person name="Lavine L.C."/>
        </authorList>
    </citation>
    <scope>NUCLEOTIDE SEQUENCE</scope>
</reference>
<sequence>MVYGVNCLVWAFLISLHTTQGFSCYACNSIEKNSCKDISWMSVTERTKHTMECSIIEPGYENGCLLLASIRGSRFKYREVLRSCSVIFPNTTNKHACEGYRQIISLAFSSRILSCEVCNKSLCNDYVPLHMDLSSENMASSLLIFVVTLINWIL</sequence>